<evidence type="ECO:0000313" key="2">
    <source>
        <dbReference type="EMBL" id="TKW14071.1"/>
    </source>
</evidence>
<sequence length="78" mass="8510">MKCTLRSRMSCFKAIARVALSLLTAGHQLTISPPKFIAKSSNLFSSITQHKLLSINRPSALGAQEQTPWSVPAVQESK</sequence>
<feature type="chain" id="PRO_5020184571" evidence="1">
    <location>
        <begin position="27"/>
        <end position="78"/>
    </location>
</feature>
<dbReference type="EMBL" id="CM016556">
    <property type="protein sequence ID" value="TKW14071.1"/>
    <property type="molecule type" value="Genomic_DNA"/>
</dbReference>
<proteinExistence type="predicted"/>
<dbReference type="Proteomes" id="UP000298652">
    <property type="component" value="Chromosome 5"/>
</dbReference>
<reference evidence="2" key="1">
    <citation type="submission" date="2019-03" db="EMBL/GenBank/DDBJ databases">
        <title>WGS assembly of Setaria viridis.</title>
        <authorList>
            <person name="Huang P."/>
            <person name="Jenkins J."/>
            <person name="Grimwood J."/>
            <person name="Barry K."/>
            <person name="Healey A."/>
            <person name="Mamidi S."/>
            <person name="Sreedasyam A."/>
            <person name="Shu S."/>
            <person name="Feldman M."/>
            <person name="Wu J."/>
            <person name="Yu Y."/>
            <person name="Chen C."/>
            <person name="Johnson J."/>
            <person name="Rokhsar D."/>
            <person name="Baxter I."/>
            <person name="Schmutz J."/>
            <person name="Brutnell T."/>
            <person name="Kellogg E."/>
        </authorList>
    </citation>
    <scope>NUCLEOTIDE SEQUENCE [LARGE SCALE GENOMIC DNA]</scope>
</reference>
<accession>A0A4U6UDH2</accession>
<gene>
    <name evidence="2" type="ORF">SEVIR_5G143550v2</name>
</gene>
<dbReference type="AlphaFoldDB" id="A0A4U6UDH2"/>
<organism evidence="2 3">
    <name type="scientific">Setaria viridis</name>
    <name type="common">Green bristlegrass</name>
    <name type="synonym">Setaria italica subsp. viridis</name>
    <dbReference type="NCBI Taxonomy" id="4556"/>
    <lineage>
        <taxon>Eukaryota</taxon>
        <taxon>Viridiplantae</taxon>
        <taxon>Streptophyta</taxon>
        <taxon>Embryophyta</taxon>
        <taxon>Tracheophyta</taxon>
        <taxon>Spermatophyta</taxon>
        <taxon>Magnoliopsida</taxon>
        <taxon>Liliopsida</taxon>
        <taxon>Poales</taxon>
        <taxon>Poaceae</taxon>
        <taxon>PACMAD clade</taxon>
        <taxon>Panicoideae</taxon>
        <taxon>Panicodae</taxon>
        <taxon>Paniceae</taxon>
        <taxon>Cenchrinae</taxon>
        <taxon>Setaria</taxon>
    </lineage>
</organism>
<dbReference type="Gramene" id="TKW14071">
    <property type="protein sequence ID" value="TKW14071"/>
    <property type="gene ID" value="SEVIR_5G143550v2"/>
</dbReference>
<feature type="signal peptide" evidence="1">
    <location>
        <begin position="1"/>
        <end position="26"/>
    </location>
</feature>
<evidence type="ECO:0000313" key="3">
    <source>
        <dbReference type="Proteomes" id="UP000298652"/>
    </source>
</evidence>
<keyword evidence="1" id="KW-0732">Signal</keyword>
<evidence type="ECO:0000256" key="1">
    <source>
        <dbReference type="SAM" id="SignalP"/>
    </source>
</evidence>
<keyword evidence="3" id="KW-1185">Reference proteome</keyword>
<name>A0A4U6UDH2_SETVI</name>
<protein>
    <submittedName>
        <fullName evidence="2">Uncharacterized protein</fullName>
    </submittedName>
</protein>